<evidence type="ECO:0000259" key="4">
    <source>
        <dbReference type="Pfam" id="PF13505"/>
    </source>
</evidence>
<name>A0A7G9TDY4_PSEMX</name>
<sequence length="243" mass="26101">MTLFRCLPLALVAFAFHAQAQSLSPAYDAFRKKEAPAPAPTQPATPVQTDAAPPAPAPVAAPAPAPYAATFDTAAREQDDGGFFVGVQAGQGWIYEDVEQDAVAVSAGYRWQAGPWTQVGVELSGGRLDETTDGGWRYPKATYKAVGANARMSFGESPWFMMVRGGYFDAEQDIPGGGDFSTDGGYAGLAVGVDINRHFNITLGYTGFVYADEYYDSDCDDDYTYDCDFNRADTVTLGVEARF</sequence>
<accession>A0A7G9TDY4</accession>
<evidence type="ECO:0000313" key="5">
    <source>
        <dbReference type="EMBL" id="QNN78309.1"/>
    </source>
</evidence>
<dbReference type="RefSeq" id="WP_187573718.1">
    <property type="nucleotide sequence ID" value="NZ_CP060731.1"/>
</dbReference>
<dbReference type="InterPro" id="IPR011250">
    <property type="entry name" value="OMP/PagP_B-barrel"/>
</dbReference>
<evidence type="ECO:0000256" key="2">
    <source>
        <dbReference type="SAM" id="MobiDB-lite"/>
    </source>
</evidence>
<dbReference type="GeneID" id="81469798"/>
<reference evidence="5 6" key="1">
    <citation type="submission" date="2020-08" db="EMBL/GenBank/DDBJ databases">
        <title>Streptomycin Non-resistant strain, P. mexicana.</title>
        <authorList>
            <person name="Ganesh-Kumar S."/>
            <person name="Zhe T."/>
            <person name="Yu Z."/>
            <person name="Min Y."/>
        </authorList>
    </citation>
    <scope>NUCLEOTIDE SEQUENCE [LARGE SCALE GENOMIC DNA]</scope>
    <source>
        <strain evidence="5 6">GTZY2</strain>
    </source>
</reference>
<keyword evidence="1 3" id="KW-0732">Signal</keyword>
<evidence type="ECO:0000313" key="6">
    <source>
        <dbReference type="Proteomes" id="UP000515838"/>
    </source>
</evidence>
<feature type="signal peptide" evidence="3">
    <location>
        <begin position="1"/>
        <end position="20"/>
    </location>
</feature>
<organism evidence="5 6">
    <name type="scientific">Pseudoxanthomonas mexicana</name>
    <dbReference type="NCBI Taxonomy" id="128785"/>
    <lineage>
        <taxon>Bacteria</taxon>
        <taxon>Pseudomonadati</taxon>
        <taxon>Pseudomonadota</taxon>
        <taxon>Gammaproteobacteria</taxon>
        <taxon>Lysobacterales</taxon>
        <taxon>Lysobacteraceae</taxon>
        <taxon>Pseudoxanthomonas</taxon>
    </lineage>
</organism>
<proteinExistence type="predicted"/>
<protein>
    <submittedName>
        <fullName evidence="5">Outer membrane beta-barrel protein</fullName>
    </submittedName>
</protein>
<dbReference type="SUPFAM" id="SSF56925">
    <property type="entry name" value="OMPA-like"/>
    <property type="match status" value="1"/>
</dbReference>
<dbReference type="AlphaFoldDB" id="A0A7G9TDY4"/>
<dbReference type="Pfam" id="PF13505">
    <property type="entry name" value="OMP_b-brl"/>
    <property type="match status" value="1"/>
</dbReference>
<dbReference type="Proteomes" id="UP000515838">
    <property type="component" value="Chromosome"/>
</dbReference>
<dbReference type="EMBL" id="CP060731">
    <property type="protein sequence ID" value="QNN78309.1"/>
    <property type="molecule type" value="Genomic_DNA"/>
</dbReference>
<feature type="region of interest" description="Disordered" evidence="2">
    <location>
        <begin position="33"/>
        <end position="59"/>
    </location>
</feature>
<dbReference type="InterPro" id="IPR027385">
    <property type="entry name" value="Beta-barrel_OMP"/>
</dbReference>
<evidence type="ECO:0000256" key="1">
    <source>
        <dbReference type="ARBA" id="ARBA00022729"/>
    </source>
</evidence>
<feature type="chain" id="PRO_5028840704" evidence="3">
    <location>
        <begin position="21"/>
        <end position="243"/>
    </location>
</feature>
<dbReference type="Gene3D" id="2.40.160.20">
    <property type="match status" value="1"/>
</dbReference>
<evidence type="ECO:0000256" key="3">
    <source>
        <dbReference type="SAM" id="SignalP"/>
    </source>
</evidence>
<feature type="domain" description="Outer membrane protein beta-barrel" evidence="4">
    <location>
        <begin position="74"/>
        <end position="243"/>
    </location>
</feature>
<gene>
    <name evidence="5" type="ORF">IAE60_02400</name>
</gene>